<dbReference type="AlphaFoldDB" id="A0A3M7TH36"/>
<name>A0A3M7TH36_9FLAO</name>
<dbReference type="OrthoDB" id="8781670at2"/>
<dbReference type="InterPro" id="IPR026444">
    <property type="entry name" value="Secre_tail"/>
</dbReference>
<dbReference type="EMBL" id="QWIU01000002">
    <property type="protein sequence ID" value="RNA62841.1"/>
    <property type="molecule type" value="Genomic_DNA"/>
</dbReference>
<gene>
    <name evidence="3" type="ORF">D1631_13315</name>
</gene>
<dbReference type="Proteomes" id="UP000278775">
    <property type="component" value="Unassembled WGS sequence"/>
</dbReference>
<dbReference type="RefSeq" id="WP_122636877.1">
    <property type="nucleotide sequence ID" value="NZ_QWIU01000002.1"/>
</dbReference>
<accession>A0A3M7TH36</accession>
<evidence type="ECO:0000313" key="3">
    <source>
        <dbReference type="EMBL" id="RNA62841.1"/>
    </source>
</evidence>
<dbReference type="NCBIfam" id="TIGR04183">
    <property type="entry name" value="Por_Secre_tail"/>
    <property type="match status" value="1"/>
</dbReference>
<proteinExistence type="predicted"/>
<evidence type="ECO:0000256" key="1">
    <source>
        <dbReference type="ARBA" id="ARBA00022729"/>
    </source>
</evidence>
<protein>
    <submittedName>
        <fullName evidence="3">T9SS C-terminal target domain-containing protein</fullName>
    </submittedName>
</protein>
<keyword evidence="1" id="KW-0732">Signal</keyword>
<dbReference type="Pfam" id="PF18962">
    <property type="entry name" value="Por_Secre_tail"/>
    <property type="match status" value="1"/>
</dbReference>
<reference evidence="3 4" key="1">
    <citation type="submission" date="2018-08" db="EMBL/GenBank/DDBJ databases">
        <title>Chryseobacterium nematophagum: a novel matrix digesting pathogen of nematodes.</title>
        <authorList>
            <person name="Page A."/>
            <person name="Roberts M."/>
            <person name="Felix M.-A."/>
            <person name="Weir W."/>
        </authorList>
    </citation>
    <scope>NUCLEOTIDE SEQUENCE [LARGE SCALE GENOMIC DNA]</scope>
    <source>
        <strain evidence="3 4">JUb129</strain>
    </source>
</reference>
<sequence length="62" mass="7051">MVISSKEILKSYKVFDKTGTLTLFSSLNGNETEIHLSLLKTGNYIISIETEKQTVNKKFIKQ</sequence>
<organism evidence="3 4">
    <name type="scientific">Chryseobacterium nematophagum</name>
    <dbReference type="NCBI Taxonomy" id="2305228"/>
    <lineage>
        <taxon>Bacteria</taxon>
        <taxon>Pseudomonadati</taxon>
        <taxon>Bacteroidota</taxon>
        <taxon>Flavobacteriia</taxon>
        <taxon>Flavobacteriales</taxon>
        <taxon>Weeksellaceae</taxon>
        <taxon>Chryseobacterium group</taxon>
        <taxon>Chryseobacterium</taxon>
    </lineage>
</organism>
<evidence type="ECO:0000313" key="4">
    <source>
        <dbReference type="Proteomes" id="UP000278775"/>
    </source>
</evidence>
<evidence type="ECO:0000259" key="2">
    <source>
        <dbReference type="Pfam" id="PF18962"/>
    </source>
</evidence>
<feature type="domain" description="Secretion system C-terminal sorting" evidence="2">
    <location>
        <begin position="10"/>
        <end position="60"/>
    </location>
</feature>
<comment type="caution">
    <text evidence="3">The sequence shown here is derived from an EMBL/GenBank/DDBJ whole genome shotgun (WGS) entry which is preliminary data.</text>
</comment>